<protein>
    <submittedName>
        <fullName evidence="1">Uncharacterized protein</fullName>
    </submittedName>
</protein>
<reference evidence="1" key="1">
    <citation type="submission" date="2018-11" db="EMBL/GenBank/DDBJ databases">
        <authorList>
            <consortium name="Pathogen Informatics"/>
        </authorList>
    </citation>
    <scope>NUCLEOTIDE SEQUENCE</scope>
</reference>
<evidence type="ECO:0000313" key="1">
    <source>
        <dbReference type="EMBL" id="VEL12259.1"/>
    </source>
</evidence>
<comment type="caution">
    <text evidence="1">The sequence shown here is derived from an EMBL/GenBank/DDBJ whole genome shotgun (WGS) entry which is preliminary data.</text>
</comment>
<name>A0A3S5CJ24_9PLAT</name>
<evidence type="ECO:0000313" key="2">
    <source>
        <dbReference type="Proteomes" id="UP000784294"/>
    </source>
</evidence>
<sequence>MRRSPSPSRSGRSWANNARPVNMMPYQYYPAPVPASLPAADDRRVDVMTPRDCLLSMEVPPTSLYFLCISSVILHQVLSDPSPYSTLKNAGRWPLLPTFQRGLGLAHTGYEGNHSFALEPLEFFSHVHTAGELYFQRKPFQLVANYGWLVSCVFSQAAHSSSLHSPVPLPMLLPCSQDDFTQSGSRYGDQIGVVAFSCIVSLYCLSVCHIARTDLDRCLSPGPQARTVNCIDSQNRPFFILVTPDTEHLVTAGSRGDDFFCPPIH</sequence>
<accession>A0A3S5CJ24</accession>
<dbReference type="AlphaFoldDB" id="A0A3S5CJ24"/>
<dbReference type="EMBL" id="CAAALY010014234">
    <property type="protein sequence ID" value="VEL12259.1"/>
    <property type="molecule type" value="Genomic_DNA"/>
</dbReference>
<proteinExistence type="predicted"/>
<gene>
    <name evidence="1" type="ORF">PXEA_LOCUS5699</name>
</gene>
<keyword evidence="2" id="KW-1185">Reference proteome</keyword>
<organism evidence="1 2">
    <name type="scientific">Protopolystoma xenopodis</name>
    <dbReference type="NCBI Taxonomy" id="117903"/>
    <lineage>
        <taxon>Eukaryota</taxon>
        <taxon>Metazoa</taxon>
        <taxon>Spiralia</taxon>
        <taxon>Lophotrochozoa</taxon>
        <taxon>Platyhelminthes</taxon>
        <taxon>Monogenea</taxon>
        <taxon>Polyopisthocotylea</taxon>
        <taxon>Polystomatidea</taxon>
        <taxon>Polystomatidae</taxon>
        <taxon>Protopolystoma</taxon>
    </lineage>
</organism>
<dbReference type="Proteomes" id="UP000784294">
    <property type="component" value="Unassembled WGS sequence"/>
</dbReference>